<dbReference type="SUPFAM" id="SSF53955">
    <property type="entry name" value="Lysozyme-like"/>
    <property type="match status" value="1"/>
</dbReference>
<dbReference type="GO" id="GO:0009253">
    <property type="term" value="P:peptidoglycan catabolic process"/>
    <property type="evidence" value="ECO:0007669"/>
    <property type="project" value="TreeGrafter"/>
</dbReference>
<feature type="chain" id="PRO_5030947601" evidence="1">
    <location>
        <begin position="32"/>
        <end position="402"/>
    </location>
</feature>
<dbReference type="InterPro" id="IPR036366">
    <property type="entry name" value="PGBDSf"/>
</dbReference>
<name>A0A7W5Z3D9_9HYPH</name>
<comment type="caution">
    <text evidence="4">The sequence shown here is derived from an EMBL/GenBank/DDBJ whole genome shotgun (WGS) entry which is preliminary data.</text>
</comment>
<dbReference type="EMBL" id="JACICC010000003">
    <property type="protein sequence ID" value="MBB3809293.1"/>
    <property type="molecule type" value="Genomic_DNA"/>
</dbReference>
<dbReference type="RefSeq" id="WP_183751340.1">
    <property type="nucleotide sequence ID" value="NZ_JACICC010000003.1"/>
</dbReference>
<dbReference type="CDD" id="cd13399">
    <property type="entry name" value="Slt35-like"/>
    <property type="match status" value="1"/>
</dbReference>
<dbReference type="Gene3D" id="1.10.101.10">
    <property type="entry name" value="PGBD-like superfamily/PGBD"/>
    <property type="match status" value="1"/>
</dbReference>
<gene>
    <name evidence="4" type="ORF">FHS81_001375</name>
</gene>
<sequence length="402" mass="43927">MRHINKGAIRRWLVAAMAASAAGVAASPAQANFGSCIANLKNAAVNAGISRAVVTQALDINAPDEKVLRLSKVQPEFKTPIWDYLGFLVDEQRVADGQAQMRRYDNVLRAAERQYGVDRHVIAAVWGVETDFGREAGDNFLPHALATLVCEGGRRRDFWRGELFAALKLVDRGDLQLNKLYGSWAGAFGQTQFIPTTYQRLAVDFDGDGRRDLVSSVPDALGSTANYLKRGGWRAGEPWMIEVKVPRGYKGPTGRQNKEPIAQWSQRGITRADGRPLTGGGNAGLLLPAGPNGPGFLVFRNFDAIYSYNRAESYALAISHLADRMAGYPTLRTPWPTDDPGLTRAQRLHLQKLLLAKGYNIGEADGKIGPVTRDAIKDVERQIGMPQTGRAGTKVYRALGGR</sequence>
<reference evidence="4 5" key="1">
    <citation type="submission" date="2020-08" db="EMBL/GenBank/DDBJ databases">
        <title>Genomic Encyclopedia of Type Strains, Phase IV (KMG-IV): sequencing the most valuable type-strain genomes for metagenomic binning, comparative biology and taxonomic classification.</title>
        <authorList>
            <person name="Goeker M."/>
        </authorList>
    </citation>
    <scope>NUCLEOTIDE SEQUENCE [LARGE SCALE GENOMIC DNA]</scope>
    <source>
        <strain evidence="4 5">DSM 28760</strain>
    </source>
</reference>
<keyword evidence="5" id="KW-1185">Reference proteome</keyword>
<feature type="signal peptide" evidence="1">
    <location>
        <begin position="1"/>
        <end position="31"/>
    </location>
</feature>
<protein>
    <submittedName>
        <fullName evidence="4">Lytic murein transglycosylase</fullName>
    </submittedName>
</protein>
<dbReference type="PANTHER" id="PTHR30163:SF10">
    <property type="entry name" value="TRANSGLYCOLASE-RELATED"/>
    <property type="match status" value="1"/>
</dbReference>
<dbReference type="InterPro" id="IPR031304">
    <property type="entry name" value="SLT_2"/>
</dbReference>
<organism evidence="4 5">
    <name type="scientific">Pseudochelatococcus contaminans</name>
    <dbReference type="NCBI Taxonomy" id="1538103"/>
    <lineage>
        <taxon>Bacteria</taxon>
        <taxon>Pseudomonadati</taxon>
        <taxon>Pseudomonadota</taxon>
        <taxon>Alphaproteobacteria</taxon>
        <taxon>Hyphomicrobiales</taxon>
        <taxon>Chelatococcaceae</taxon>
        <taxon>Pseudochelatococcus</taxon>
    </lineage>
</organism>
<dbReference type="Pfam" id="PF13406">
    <property type="entry name" value="SLT_2"/>
    <property type="match status" value="1"/>
</dbReference>
<dbReference type="InterPro" id="IPR011970">
    <property type="entry name" value="MltB_2"/>
</dbReference>
<dbReference type="InterPro" id="IPR036365">
    <property type="entry name" value="PGBD-like_sf"/>
</dbReference>
<dbReference type="Pfam" id="PF01471">
    <property type="entry name" value="PG_binding_1"/>
    <property type="match status" value="1"/>
</dbReference>
<evidence type="ECO:0000256" key="1">
    <source>
        <dbReference type="SAM" id="SignalP"/>
    </source>
</evidence>
<keyword evidence="1" id="KW-0732">Signal</keyword>
<dbReference type="NCBIfam" id="TIGR02283">
    <property type="entry name" value="MltB_2"/>
    <property type="match status" value="1"/>
</dbReference>
<accession>A0A7W5Z3D9</accession>
<feature type="domain" description="Transglycosylase SLT" evidence="3">
    <location>
        <begin position="33"/>
        <end position="323"/>
    </location>
</feature>
<dbReference type="InterPro" id="IPR023346">
    <property type="entry name" value="Lysozyme-like_dom_sf"/>
</dbReference>
<dbReference type="Proteomes" id="UP000537592">
    <property type="component" value="Unassembled WGS sequence"/>
</dbReference>
<evidence type="ECO:0000313" key="5">
    <source>
        <dbReference type="Proteomes" id="UP000537592"/>
    </source>
</evidence>
<dbReference type="InterPro" id="IPR002477">
    <property type="entry name" value="Peptidoglycan-bd-like"/>
</dbReference>
<dbReference type="GO" id="GO:0008933">
    <property type="term" value="F:peptidoglycan lytic transglycosylase activity"/>
    <property type="evidence" value="ECO:0007669"/>
    <property type="project" value="TreeGrafter"/>
</dbReference>
<evidence type="ECO:0000259" key="2">
    <source>
        <dbReference type="Pfam" id="PF01471"/>
    </source>
</evidence>
<evidence type="ECO:0000259" key="3">
    <source>
        <dbReference type="Pfam" id="PF13406"/>
    </source>
</evidence>
<dbReference type="AlphaFoldDB" id="A0A7W5Z3D9"/>
<dbReference type="PANTHER" id="PTHR30163">
    <property type="entry name" value="MEMBRANE-BOUND LYTIC MUREIN TRANSGLYCOSYLASE B"/>
    <property type="match status" value="1"/>
</dbReference>
<proteinExistence type="predicted"/>
<feature type="domain" description="Peptidoglycan binding-like" evidence="2">
    <location>
        <begin position="345"/>
        <end position="399"/>
    </location>
</feature>
<dbReference type="Gene3D" id="1.10.8.350">
    <property type="entry name" value="Bacterial muramidase"/>
    <property type="match status" value="1"/>
</dbReference>
<dbReference type="Gene3D" id="1.10.530.10">
    <property type="match status" value="1"/>
</dbReference>
<evidence type="ECO:0000313" key="4">
    <source>
        <dbReference type="EMBL" id="MBB3809293.1"/>
    </source>
</evidence>
<dbReference type="InterPro" id="IPR043426">
    <property type="entry name" value="MltB-like"/>
</dbReference>
<dbReference type="SUPFAM" id="SSF47090">
    <property type="entry name" value="PGBD-like"/>
    <property type="match status" value="1"/>
</dbReference>